<keyword evidence="11" id="KW-0137">Centromere</keyword>
<evidence type="ECO:0000256" key="11">
    <source>
        <dbReference type="ARBA" id="ARBA00023328"/>
    </source>
</evidence>
<evidence type="ECO:0000256" key="6">
    <source>
        <dbReference type="ARBA" id="ARBA00022776"/>
    </source>
</evidence>
<comment type="similarity">
    <text evidence="3">Belongs to the NUF2 family.</text>
</comment>
<dbReference type="GO" id="GO:0051383">
    <property type="term" value="P:kinetochore organization"/>
    <property type="evidence" value="ECO:0007669"/>
    <property type="project" value="TreeGrafter"/>
</dbReference>
<dbReference type="InterPro" id="IPR038275">
    <property type="entry name" value="Nuf2_N_sf"/>
</dbReference>
<evidence type="ECO:0000256" key="9">
    <source>
        <dbReference type="ARBA" id="ARBA00023242"/>
    </source>
</evidence>
<evidence type="ECO:0000256" key="8">
    <source>
        <dbReference type="ARBA" id="ARBA00023054"/>
    </source>
</evidence>
<evidence type="ECO:0000256" key="12">
    <source>
        <dbReference type="SAM" id="Coils"/>
    </source>
</evidence>
<evidence type="ECO:0000256" key="3">
    <source>
        <dbReference type="ARBA" id="ARBA00005498"/>
    </source>
</evidence>
<dbReference type="Gene3D" id="1.10.418.60">
    <property type="entry name" value="Ncd80 complex, Nuf2 subunit"/>
    <property type="match status" value="1"/>
</dbReference>
<evidence type="ECO:0000256" key="7">
    <source>
        <dbReference type="ARBA" id="ARBA00022838"/>
    </source>
</evidence>
<accession>A0AAV2M306</accession>
<keyword evidence="15" id="KW-1185">Reference proteome</keyword>
<dbReference type="GO" id="GO:0045132">
    <property type="term" value="P:meiotic chromosome segregation"/>
    <property type="evidence" value="ECO:0007669"/>
    <property type="project" value="TreeGrafter"/>
</dbReference>
<dbReference type="GO" id="GO:0051315">
    <property type="term" value="P:attachment of mitotic spindle microtubules to kinetochore"/>
    <property type="evidence" value="ECO:0007669"/>
    <property type="project" value="TreeGrafter"/>
</dbReference>
<evidence type="ECO:0000256" key="1">
    <source>
        <dbReference type="ARBA" id="ARBA00004123"/>
    </source>
</evidence>
<dbReference type="PANTHER" id="PTHR21650:SF2">
    <property type="entry name" value="KINETOCHORE PROTEIN NUF2"/>
    <property type="match status" value="1"/>
</dbReference>
<sequence length="271" mass="31570">MAENTFPVFSVDALVHFFRTEVLTGQESKHFSKSDLVPTPKPEVIQTLYMRVLHLLFRFKPECHSMVPLQANIQYPQYQEGVLSIVSVFIRMRQFLPMCLFFDFSMSDLLSPKKPRTLTILSAIMNFLQFRMLKMELLLEKQSKFREDRDRLQTIVRLNKEAEKKVSVLTTIPPEQQAEADELCAALSELHATTVQEYQEVNMKNDTIAEWKTKIAEKTQKLAQLKVEITNLKEDIAKLRSQIVESPEEFKSQMEKMRENVKNIKAAIVRL</sequence>
<name>A0AAV2M306_KNICA</name>
<organism evidence="14 15">
    <name type="scientific">Knipowitschia caucasica</name>
    <name type="common">Caucasian dwarf goby</name>
    <name type="synonym">Pomatoschistus caucasicus</name>
    <dbReference type="NCBI Taxonomy" id="637954"/>
    <lineage>
        <taxon>Eukaryota</taxon>
        <taxon>Metazoa</taxon>
        <taxon>Chordata</taxon>
        <taxon>Craniata</taxon>
        <taxon>Vertebrata</taxon>
        <taxon>Euteleostomi</taxon>
        <taxon>Actinopterygii</taxon>
        <taxon>Neopterygii</taxon>
        <taxon>Teleostei</taxon>
        <taxon>Neoteleostei</taxon>
        <taxon>Acanthomorphata</taxon>
        <taxon>Gobiaria</taxon>
        <taxon>Gobiiformes</taxon>
        <taxon>Gobioidei</taxon>
        <taxon>Gobiidae</taxon>
        <taxon>Gobiinae</taxon>
        <taxon>Knipowitschia</taxon>
    </lineage>
</organism>
<dbReference type="AlphaFoldDB" id="A0AAV2M306"/>
<feature type="coiled-coil region" evidence="12">
    <location>
        <begin position="208"/>
        <end position="242"/>
    </location>
</feature>
<evidence type="ECO:0000259" key="13">
    <source>
        <dbReference type="Pfam" id="PF03800"/>
    </source>
</evidence>
<keyword evidence="7" id="KW-0995">Kinetochore</keyword>
<dbReference type="GO" id="GO:0031262">
    <property type="term" value="C:Ndc80 complex"/>
    <property type="evidence" value="ECO:0007669"/>
    <property type="project" value="InterPro"/>
</dbReference>
<reference evidence="14 15" key="1">
    <citation type="submission" date="2024-04" db="EMBL/GenBank/DDBJ databases">
        <authorList>
            <person name="Waldvogel A.-M."/>
            <person name="Schoenle A."/>
        </authorList>
    </citation>
    <scope>NUCLEOTIDE SEQUENCE [LARGE SCALE GENOMIC DNA]</scope>
</reference>
<keyword evidence="10" id="KW-0131">Cell cycle</keyword>
<evidence type="ECO:0000313" key="14">
    <source>
        <dbReference type="EMBL" id="CAL1607656.1"/>
    </source>
</evidence>
<evidence type="ECO:0000256" key="5">
    <source>
        <dbReference type="ARBA" id="ARBA00022618"/>
    </source>
</evidence>
<comment type="subcellular location">
    <subcellularLocation>
        <location evidence="2">Chromosome</location>
        <location evidence="2">Centromere</location>
        <location evidence="2">Kinetochore</location>
    </subcellularLocation>
    <subcellularLocation>
        <location evidence="1">Nucleus</location>
    </subcellularLocation>
</comment>
<keyword evidence="6" id="KW-0498">Mitosis</keyword>
<protein>
    <recommendedName>
        <fullName evidence="13">Kinetochore protein Nuf2 N-terminal domain-containing protein</fullName>
    </recommendedName>
</protein>
<evidence type="ECO:0000256" key="4">
    <source>
        <dbReference type="ARBA" id="ARBA00022454"/>
    </source>
</evidence>
<dbReference type="GO" id="GO:0005634">
    <property type="term" value="C:nucleus"/>
    <property type="evidence" value="ECO:0007669"/>
    <property type="project" value="UniProtKB-SubCell"/>
</dbReference>
<feature type="domain" description="Kinetochore protein Nuf2 N-terminal" evidence="13">
    <location>
        <begin position="4"/>
        <end position="145"/>
    </location>
</feature>
<evidence type="ECO:0000256" key="2">
    <source>
        <dbReference type="ARBA" id="ARBA00004629"/>
    </source>
</evidence>
<keyword evidence="4" id="KW-0158">Chromosome</keyword>
<dbReference type="InterPro" id="IPR005549">
    <property type="entry name" value="Kinetochore_Nuf2_N"/>
</dbReference>
<dbReference type="EMBL" id="OZ035828">
    <property type="protein sequence ID" value="CAL1607656.1"/>
    <property type="molecule type" value="Genomic_DNA"/>
</dbReference>
<dbReference type="GO" id="GO:0007052">
    <property type="term" value="P:mitotic spindle organization"/>
    <property type="evidence" value="ECO:0007669"/>
    <property type="project" value="TreeGrafter"/>
</dbReference>
<dbReference type="Pfam" id="PF03800">
    <property type="entry name" value="Nuf2"/>
    <property type="match status" value="1"/>
</dbReference>
<dbReference type="Gene3D" id="1.20.5.170">
    <property type="match status" value="1"/>
</dbReference>
<evidence type="ECO:0000313" key="15">
    <source>
        <dbReference type="Proteomes" id="UP001497482"/>
    </source>
</evidence>
<dbReference type="GO" id="GO:0044877">
    <property type="term" value="F:protein-containing complex binding"/>
    <property type="evidence" value="ECO:0007669"/>
    <property type="project" value="TreeGrafter"/>
</dbReference>
<proteinExistence type="inferred from homology"/>
<dbReference type="PANTHER" id="PTHR21650">
    <property type="entry name" value="MEMBRALIN/KINETOCHORE PROTEIN NUF2"/>
    <property type="match status" value="1"/>
</dbReference>
<keyword evidence="5" id="KW-0132">Cell division</keyword>
<keyword evidence="8 12" id="KW-0175">Coiled coil</keyword>
<keyword evidence="9" id="KW-0539">Nucleus</keyword>
<dbReference type="Proteomes" id="UP001497482">
    <property type="component" value="Chromosome 6"/>
</dbReference>
<evidence type="ECO:0000256" key="10">
    <source>
        <dbReference type="ARBA" id="ARBA00023306"/>
    </source>
</evidence>
<dbReference type="GO" id="GO:0051301">
    <property type="term" value="P:cell division"/>
    <property type="evidence" value="ECO:0007669"/>
    <property type="project" value="UniProtKB-KW"/>
</dbReference>
<gene>
    <name evidence="14" type="ORF">KC01_LOCUS34688</name>
</gene>